<dbReference type="Proteomes" id="UP000054630">
    <property type="component" value="Unassembled WGS sequence"/>
</dbReference>
<evidence type="ECO:0000313" key="2">
    <source>
        <dbReference type="Proteomes" id="UP000054630"/>
    </source>
</evidence>
<sequence>MIIIILDGLARFQLKMLINFIILKQPLRTLTDTQLDDIIISARCLLFLPNNTHAATDVQLKCESELHRIERFS</sequence>
<dbReference type="EMBL" id="JYDL01000051">
    <property type="protein sequence ID" value="KRX20212.1"/>
    <property type="molecule type" value="Genomic_DNA"/>
</dbReference>
<accession>A0A0V0S0J1</accession>
<organism evidence="1 2">
    <name type="scientific">Trichinella nelsoni</name>
    <dbReference type="NCBI Taxonomy" id="6336"/>
    <lineage>
        <taxon>Eukaryota</taxon>
        <taxon>Metazoa</taxon>
        <taxon>Ecdysozoa</taxon>
        <taxon>Nematoda</taxon>
        <taxon>Enoplea</taxon>
        <taxon>Dorylaimia</taxon>
        <taxon>Trichinellida</taxon>
        <taxon>Trichinellidae</taxon>
        <taxon>Trichinella</taxon>
    </lineage>
</organism>
<dbReference type="AlphaFoldDB" id="A0A0V0S0J1"/>
<gene>
    <name evidence="1" type="ORF">T07_3824</name>
</gene>
<proteinExistence type="predicted"/>
<reference evidence="1 2" key="1">
    <citation type="submission" date="2015-01" db="EMBL/GenBank/DDBJ databases">
        <title>Evolution of Trichinella species and genotypes.</title>
        <authorList>
            <person name="Korhonen P.K."/>
            <person name="Edoardo P."/>
            <person name="Giuseppe L.R."/>
            <person name="Gasser R.B."/>
        </authorList>
    </citation>
    <scope>NUCLEOTIDE SEQUENCE [LARGE SCALE GENOMIC DNA]</scope>
    <source>
        <strain evidence="1">ISS37</strain>
    </source>
</reference>
<comment type="caution">
    <text evidence="1">The sequence shown here is derived from an EMBL/GenBank/DDBJ whole genome shotgun (WGS) entry which is preliminary data.</text>
</comment>
<keyword evidence="2" id="KW-1185">Reference proteome</keyword>
<protein>
    <submittedName>
        <fullName evidence="1">Uncharacterized protein</fullName>
    </submittedName>
</protein>
<evidence type="ECO:0000313" key="1">
    <source>
        <dbReference type="EMBL" id="KRX20212.1"/>
    </source>
</evidence>
<name>A0A0V0S0J1_9BILA</name>